<evidence type="ECO:0000259" key="8">
    <source>
        <dbReference type="PROSITE" id="PS50103"/>
    </source>
</evidence>
<organism evidence="9 10">
    <name type="scientific">Coptis chinensis</name>
    <dbReference type="NCBI Taxonomy" id="261450"/>
    <lineage>
        <taxon>Eukaryota</taxon>
        <taxon>Viridiplantae</taxon>
        <taxon>Streptophyta</taxon>
        <taxon>Embryophyta</taxon>
        <taxon>Tracheophyta</taxon>
        <taxon>Spermatophyta</taxon>
        <taxon>Magnoliopsida</taxon>
        <taxon>Ranunculales</taxon>
        <taxon>Ranunculaceae</taxon>
        <taxon>Coptidoideae</taxon>
        <taxon>Coptis</taxon>
    </lineage>
</organism>
<feature type="region of interest" description="Disordered" evidence="6">
    <location>
        <begin position="551"/>
        <end position="582"/>
    </location>
</feature>
<protein>
    <submittedName>
        <fullName evidence="9">Uncharacterized protein</fullName>
    </submittedName>
</protein>
<dbReference type="Gene3D" id="3.30.70.330">
    <property type="match status" value="1"/>
</dbReference>
<evidence type="ECO:0000256" key="6">
    <source>
        <dbReference type="SAM" id="MobiDB-lite"/>
    </source>
</evidence>
<keyword evidence="5" id="KW-0175">Coiled coil</keyword>
<dbReference type="InterPro" id="IPR000571">
    <property type="entry name" value="Znf_CCCH"/>
</dbReference>
<evidence type="ECO:0000256" key="2">
    <source>
        <dbReference type="ARBA" id="ARBA00043866"/>
    </source>
</evidence>
<keyword evidence="4" id="KW-0863">Zinc-finger</keyword>
<dbReference type="AlphaFoldDB" id="A0A835HTA5"/>
<dbReference type="InterPro" id="IPR000504">
    <property type="entry name" value="RRM_dom"/>
</dbReference>
<dbReference type="PROSITE" id="PS50103">
    <property type="entry name" value="ZF_C3H1"/>
    <property type="match status" value="1"/>
</dbReference>
<feature type="zinc finger region" description="C3H1-type" evidence="4">
    <location>
        <begin position="329"/>
        <end position="352"/>
    </location>
</feature>
<accession>A0A835HTA5</accession>
<evidence type="ECO:0000256" key="5">
    <source>
        <dbReference type="SAM" id="Coils"/>
    </source>
</evidence>
<dbReference type="SMART" id="SM00360">
    <property type="entry name" value="RRM"/>
    <property type="match status" value="1"/>
</dbReference>
<dbReference type="InterPro" id="IPR012677">
    <property type="entry name" value="Nucleotide-bd_a/b_plait_sf"/>
</dbReference>
<feature type="compositionally biased region" description="Acidic residues" evidence="6">
    <location>
        <begin position="120"/>
        <end position="132"/>
    </location>
</feature>
<dbReference type="Proteomes" id="UP000631114">
    <property type="component" value="Unassembled WGS sequence"/>
</dbReference>
<dbReference type="SUPFAM" id="SSF54928">
    <property type="entry name" value="RNA-binding domain, RBD"/>
    <property type="match status" value="1"/>
</dbReference>
<evidence type="ECO:0000313" key="9">
    <source>
        <dbReference type="EMBL" id="KAF9604416.1"/>
    </source>
</evidence>
<dbReference type="Pfam" id="PF01480">
    <property type="entry name" value="PWI"/>
    <property type="match status" value="1"/>
</dbReference>
<feature type="compositionally biased region" description="Polar residues" evidence="6">
    <location>
        <begin position="178"/>
        <end position="192"/>
    </location>
</feature>
<dbReference type="Pfam" id="PF00076">
    <property type="entry name" value="RRM_1"/>
    <property type="match status" value="1"/>
</dbReference>
<reference evidence="9 10" key="1">
    <citation type="submission" date="2020-10" db="EMBL/GenBank/DDBJ databases">
        <title>The Coptis chinensis genome and diversification of protoberbering-type alkaloids.</title>
        <authorList>
            <person name="Wang B."/>
            <person name="Shu S."/>
            <person name="Song C."/>
            <person name="Liu Y."/>
        </authorList>
    </citation>
    <scope>NUCLEOTIDE SEQUENCE [LARGE SCALE GENOMIC DNA]</scope>
    <source>
        <strain evidence="9">HL-2020</strain>
        <tissue evidence="9">Leaf</tissue>
    </source>
</reference>
<dbReference type="PANTHER" id="PTHR14398:SF0">
    <property type="entry name" value="ZINC FINGER PROTEIN SWM"/>
    <property type="match status" value="1"/>
</dbReference>
<dbReference type="InterPro" id="IPR045137">
    <property type="entry name" value="RBM26/27"/>
</dbReference>
<evidence type="ECO:0000256" key="3">
    <source>
        <dbReference type="PROSITE-ProRule" id="PRU00176"/>
    </source>
</evidence>
<dbReference type="SMART" id="SM00356">
    <property type="entry name" value="ZnF_C3H1"/>
    <property type="match status" value="1"/>
</dbReference>
<dbReference type="InterPro" id="IPR002483">
    <property type="entry name" value="PWI_dom"/>
</dbReference>
<feature type="coiled-coil region" evidence="5">
    <location>
        <begin position="731"/>
        <end position="779"/>
    </location>
</feature>
<keyword evidence="10" id="KW-1185">Reference proteome</keyword>
<name>A0A835HTA5_9MAGN</name>
<sequence>MKFDEASLTKYLVENLQPLTEADPVILAEYVAALLKKDKPVKELQNLCSEKLVEFLGQGTKSFIKKLFQALEDGTVVAPAKTLDSTGKVEPSSSLITEDQIEPKSSALNQGALSPVGGSDPDEKEVSDDDDDDRNHKHRRRETRSQSFDKDAPGQPFRQTNRKRNKPSENGQGFFRNDPQTSEIQREGNPTSLGRDLSARVGKKRAGLGPFVRTGFDLGLRAGLNQAFHGDPVTHFDVSTALGRLPTGRGRGRASGPWNQHDLKFSSAETLDFASQMPLLCPPPSSLFTGRGLHPFGMIPGMPNGVLDSLHPLGSQMNHSVGICIPHQRCRDFEERGFCLRGDMCPMEHGVNRIVVEDVQSLSQFNLPVSIPSSHQGGAGAVSAHTGGGPSSLQGNGKFSLSKNSKHGIGDDGFCINRGSSASAGAGEADLYDPDQPLWNNDHPERSSALSGLSSAKVDDAEPIWNGDLSDRHSFILSDGFDVEQSGRSIVSAVVSQNASSSVWGRIRDGGSKLNAKGNFDTNIGSMGYHKNETKQEKVLSSVLGATRQKKQFASEENGPKAMNLSSNHRLRTEPTHSNGRTSQKALRTLFVNGIPLKENKREALLSHFQKFGEIIDIYIPLNSEKAFVQFSKRDEAESALKAPDAVMGNRFVKLWWANRDSIPDNGLSINNTISAATQVVAASILPQSSVVDREKESRLAAVPKFNAAPLSDVPASTAVASLLVTNAPKVTLSQKKLDNLELLKEELRIKQEMLDKKRNDFRRQLNRLEKQAFTVQSEPTTEQAAKRHKVGMGTDIVKTATPSPINSITAECQPGSVKTVEKELSEESIVSPSSKTGATLVLQSPSSLKHPTRPSVPIGTVPVVSRFKLDNRPTTFRILPP</sequence>
<feature type="compositionally biased region" description="Basic and acidic residues" evidence="6">
    <location>
        <begin position="143"/>
        <end position="152"/>
    </location>
</feature>
<dbReference type="GO" id="GO:0003723">
    <property type="term" value="F:RNA binding"/>
    <property type="evidence" value="ECO:0007669"/>
    <property type="project" value="UniProtKB-UniRule"/>
</dbReference>
<feature type="domain" description="C3H1-type" evidence="8">
    <location>
        <begin position="329"/>
        <end position="352"/>
    </location>
</feature>
<dbReference type="GO" id="GO:0005634">
    <property type="term" value="C:nucleus"/>
    <property type="evidence" value="ECO:0007669"/>
    <property type="project" value="TreeGrafter"/>
</dbReference>
<feature type="compositionally biased region" description="Polar residues" evidence="6">
    <location>
        <begin position="391"/>
        <end position="402"/>
    </location>
</feature>
<dbReference type="EMBL" id="JADFTS010000005">
    <property type="protein sequence ID" value="KAF9604416.1"/>
    <property type="molecule type" value="Genomic_DNA"/>
</dbReference>
<dbReference type="OrthoDB" id="443401at2759"/>
<dbReference type="PROSITE" id="PS50102">
    <property type="entry name" value="RRM"/>
    <property type="match status" value="1"/>
</dbReference>
<feature type="region of interest" description="Disordered" evidence="6">
    <location>
        <begin position="374"/>
        <end position="402"/>
    </location>
</feature>
<dbReference type="PANTHER" id="PTHR14398">
    <property type="entry name" value="RNA RECOGNITION RRM/RNP DOMAIN"/>
    <property type="match status" value="1"/>
</dbReference>
<comment type="function">
    <text evidence="2">May be involved in the turnover of nuclear polyadenylated (pA+) RNA.</text>
</comment>
<evidence type="ECO:0000256" key="4">
    <source>
        <dbReference type="PROSITE-ProRule" id="PRU00723"/>
    </source>
</evidence>
<feature type="region of interest" description="Disordered" evidence="6">
    <location>
        <begin position="83"/>
        <end position="200"/>
    </location>
</feature>
<evidence type="ECO:0000313" key="10">
    <source>
        <dbReference type="Proteomes" id="UP000631114"/>
    </source>
</evidence>
<dbReference type="InterPro" id="IPR035979">
    <property type="entry name" value="RBD_domain_sf"/>
</dbReference>
<evidence type="ECO:0000259" key="7">
    <source>
        <dbReference type="PROSITE" id="PS50102"/>
    </source>
</evidence>
<proteinExistence type="predicted"/>
<keyword evidence="1 3" id="KW-0694">RNA-binding</keyword>
<feature type="domain" description="RRM" evidence="7">
    <location>
        <begin position="588"/>
        <end position="660"/>
    </location>
</feature>
<dbReference type="FunFam" id="3.30.70.330:FF:000719">
    <property type="entry name" value="Predicted protein"/>
    <property type="match status" value="1"/>
</dbReference>
<dbReference type="CDD" id="cd12257">
    <property type="entry name" value="RRM1_RBM26_like"/>
    <property type="match status" value="1"/>
</dbReference>
<keyword evidence="4" id="KW-0479">Metal-binding</keyword>
<keyword evidence="4" id="KW-0862">Zinc</keyword>
<feature type="region of interest" description="Disordered" evidence="6">
    <location>
        <begin position="425"/>
        <end position="454"/>
    </location>
</feature>
<dbReference type="GO" id="GO:0008270">
    <property type="term" value="F:zinc ion binding"/>
    <property type="evidence" value="ECO:0007669"/>
    <property type="project" value="UniProtKB-KW"/>
</dbReference>
<evidence type="ECO:0000256" key="1">
    <source>
        <dbReference type="ARBA" id="ARBA00022884"/>
    </source>
</evidence>
<gene>
    <name evidence="9" type="ORF">IFM89_006425</name>
</gene>
<comment type="caution">
    <text evidence="9">The sequence shown here is derived from an EMBL/GenBank/DDBJ whole genome shotgun (WGS) entry which is preliminary data.</text>
</comment>